<evidence type="ECO:0000256" key="1">
    <source>
        <dbReference type="ARBA" id="ARBA00022478"/>
    </source>
</evidence>
<dbReference type="PROSITE" id="PS50880">
    <property type="entry name" value="TOPRIM"/>
    <property type="match status" value="1"/>
</dbReference>
<keyword evidence="3 12" id="KW-0808">Transferase</keyword>
<evidence type="ECO:0000256" key="10">
    <source>
        <dbReference type="ARBA" id="ARBA00023125"/>
    </source>
</evidence>
<keyword evidence="2 12" id="KW-0639">Primosome</keyword>
<evidence type="ECO:0000256" key="7">
    <source>
        <dbReference type="ARBA" id="ARBA00022771"/>
    </source>
</evidence>
<accession>B6FWI0</accession>
<proteinExistence type="inferred from homology"/>
<comment type="catalytic activity">
    <reaction evidence="12">
        <text>ssDNA + n NTP = ssDNA/pppN(pN)n-1 hybrid + (n-1) diphosphate.</text>
        <dbReference type="EC" id="2.7.7.101"/>
    </reaction>
</comment>
<protein>
    <recommendedName>
        <fullName evidence="12 13">DNA primase</fullName>
        <ecNumber evidence="12">2.7.7.101</ecNumber>
    </recommendedName>
</protein>
<dbReference type="HOGENOM" id="CLU_013501_3_2_9"/>
<dbReference type="GO" id="GO:0003899">
    <property type="term" value="F:DNA-directed RNA polymerase activity"/>
    <property type="evidence" value="ECO:0007669"/>
    <property type="project" value="UniProtKB-UniRule"/>
</dbReference>
<evidence type="ECO:0000256" key="15">
    <source>
        <dbReference type="SAM" id="Coils"/>
    </source>
</evidence>
<dbReference type="NCBIfam" id="TIGR01391">
    <property type="entry name" value="dnaG"/>
    <property type="match status" value="1"/>
</dbReference>
<dbReference type="FunFam" id="3.90.580.10:FF:000001">
    <property type="entry name" value="DNA primase"/>
    <property type="match status" value="1"/>
</dbReference>
<sequence>MLRQKTEGCVNMNDMKEIIEEIKARCDIASVIGDYIKIQPSGQNYKALCPFHVEKTPSFHISTAKQVYKCFGCGEGGDVINFVMKIENLDFMDAVRLLANRCGIDINFNIDEETKQKIELSKKYQDIHTEAARFYFSNLVKSKNRGYDYLRNRGLDDKTIKRFGLGYSQDSWNSLMDYLIEEKGYSQEELLECGLIGKSTKTDKYYDKFRNRVMFPIFDYRGNVIGFGGRVLDDSLPKYLNSPDTLIFNKRHNLYGLNFARKNLSSRTVILVEGYMDLISLYQYGIQIAVATLGTALTSQQARLIKRYADNVIISYDSDGPGTKASLRAIDILVEAGLSVKVLDLKDAKDPDEYVRKYGTDEYRKAMKDAVPRIKFKIDNLKSYFDLSKDQDNIKFAQEAVNIIKQLKSPVEIDYYIKYLSEIVQLDEDAVKREIYGKSYSSRNLSNGKFNNKFNKKEEKPIEKMDAIQHGEELTEIKLMKIMMNIPAAREKVLLKIDEKELLMEDSKKILNYLSKIDSEKIVEPDELEGINDEYIKSLKKTSLESINTKNMKEIEETVKSVRRNSLKKTIDNLRIKQEELGAKSKILAESDKDAAKELDLEIMNLALQSVELNKRLRNL</sequence>
<comment type="caution">
    <text evidence="17">The sequence shown here is derived from an EMBL/GenBank/DDBJ whole genome shotgun (WGS) entry which is preliminary data.</text>
</comment>
<dbReference type="PANTHER" id="PTHR30313">
    <property type="entry name" value="DNA PRIMASE"/>
    <property type="match status" value="1"/>
</dbReference>
<comment type="similarity">
    <text evidence="12 13">Belongs to the DnaG primase family.</text>
</comment>
<keyword evidence="5 12" id="KW-0235">DNA replication</keyword>
<keyword evidence="15" id="KW-0175">Coiled coil</keyword>
<dbReference type="InterPro" id="IPR036977">
    <property type="entry name" value="DNA_primase_Znf_CHC2"/>
</dbReference>
<dbReference type="Pfam" id="PF01807">
    <property type="entry name" value="Zn_ribbon_DnaG"/>
    <property type="match status" value="1"/>
</dbReference>
<feature type="zinc finger region" description="CHC2-type" evidence="12 14">
    <location>
        <begin position="49"/>
        <end position="73"/>
    </location>
</feature>
<dbReference type="Gene3D" id="3.40.1360.10">
    <property type="match status" value="1"/>
</dbReference>
<gene>
    <name evidence="12 17" type="primary">dnaG</name>
    <name evidence="17" type="ORF">CLOHIR_00229</name>
</gene>
<dbReference type="AlphaFoldDB" id="B6FWI0"/>
<dbReference type="Pfam" id="PF13155">
    <property type="entry name" value="Toprim_2"/>
    <property type="match status" value="1"/>
</dbReference>
<reference evidence="17 18" key="1">
    <citation type="submission" date="2008-09" db="EMBL/GenBank/DDBJ databases">
        <authorList>
            <person name="Fulton L."/>
            <person name="Clifton S."/>
            <person name="Fulton B."/>
            <person name="Xu J."/>
            <person name="Minx P."/>
            <person name="Pepin K.H."/>
            <person name="Johnson M."/>
            <person name="Thiruvilangam P."/>
            <person name="Bhonagiri V."/>
            <person name="Nash W.E."/>
            <person name="Mardis E.R."/>
            <person name="Wilson R.K."/>
        </authorList>
    </citation>
    <scope>NUCLEOTIDE SEQUENCE [LARGE SCALE GENOMIC DNA]</scope>
    <source>
        <strain evidence="17 18">DSM 13275</strain>
    </source>
</reference>
<name>B6FWI0_PEPHT</name>
<keyword evidence="7 12" id="KW-0863">Zinc-finger</keyword>
<feature type="coiled-coil region" evidence="15">
    <location>
        <begin position="564"/>
        <end position="616"/>
    </location>
</feature>
<evidence type="ECO:0000313" key="17">
    <source>
        <dbReference type="EMBL" id="EEA86087.1"/>
    </source>
</evidence>
<dbReference type="Gene3D" id="3.90.980.10">
    <property type="entry name" value="DNA primase, catalytic core, N-terminal domain"/>
    <property type="match status" value="1"/>
</dbReference>
<dbReference type="FunFam" id="3.90.980.10:FF:000001">
    <property type="entry name" value="DNA primase"/>
    <property type="match status" value="1"/>
</dbReference>
<dbReference type="Proteomes" id="UP000003178">
    <property type="component" value="Unassembled WGS sequence"/>
</dbReference>
<evidence type="ECO:0000256" key="13">
    <source>
        <dbReference type="PIRNR" id="PIRNR002811"/>
    </source>
</evidence>
<dbReference type="GO" id="GO:0003677">
    <property type="term" value="F:DNA binding"/>
    <property type="evidence" value="ECO:0007669"/>
    <property type="project" value="UniProtKB-KW"/>
</dbReference>
<dbReference type="GO" id="GO:0008270">
    <property type="term" value="F:zinc ion binding"/>
    <property type="evidence" value="ECO:0007669"/>
    <property type="project" value="UniProtKB-UniRule"/>
</dbReference>
<comment type="cofactor">
    <cofactor evidence="12 13 14">
        <name>Zn(2+)</name>
        <dbReference type="ChEBI" id="CHEBI:29105"/>
    </cofactor>
    <text evidence="12 13 14">Binds 1 zinc ion per monomer.</text>
</comment>
<evidence type="ECO:0000256" key="9">
    <source>
        <dbReference type="ARBA" id="ARBA00022842"/>
    </source>
</evidence>
<dbReference type="InterPro" id="IPR013264">
    <property type="entry name" value="DNAG_N"/>
</dbReference>
<dbReference type="InterPro" id="IPR006171">
    <property type="entry name" value="TOPRIM_dom"/>
</dbReference>
<feature type="domain" description="Toprim" evidence="16">
    <location>
        <begin position="267"/>
        <end position="348"/>
    </location>
</feature>
<evidence type="ECO:0000256" key="3">
    <source>
        <dbReference type="ARBA" id="ARBA00022679"/>
    </source>
</evidence>
<dbReference type="eggNOG" id="COG0358">
    <property type="taxonomic scope" value="Bacteria"/>
</dbReference>
<dbReference type="GO" id="GO:1990077">
    <property type="term" value="C:primosome complex"/>
    <property type="evidence" value="ECO:0007669"/>
    <property type="project" value="UniProtKB-KW"/>
</dbReference>
<dbReference type="Pfam" id="PF10410">
    <property type="entry name" value="DnaB_bind"/>
    <property type="match status" value="1"/>
</dbReference>
<dbReference type="GO" id="GO:0005737">
    <property type="term" value="C:cytoplasm"/>
    <property type="evidence" value="ECO:0007669"/>
    <property type="project" value="TreeGrafter"/>
</dbReference>
<dbReference type="InterPro" id="IPR002694">
    <property type="entry name" value="Znf_CHC2"/>
</dbReference>
<evidence type="ECO:0000256" key="5">
    <source>
        <dbReference type="ARBA" id="ARBA00022705"/>
    </source>
</evidence>
<dbReference type="FunFam" id="3.40.1360.10:FF:000002">
    <property type="entry name" value="DNA primase"/>
    <property type="match status" value="1"/>
</dbReference>
<keyword evidence="4 12" id="KW-0548">Nucleotidyltransferase</keyword>
<dbReference type="SUPFAM" id="SSF57783">
    <property type="entry name" value="Zinc beta-ribbon"/>
    <property type="match status" value="1"/>
</dbReference>
<comment type="subunit">
    <text evidence="12">Monomer. Interacts with DnaB.</text>
</comment>
<keyword evidence="18" id="KW-1185">Reference proteome</keyword>
<evidence type="ECO:0000256" key="14">
    <source>
        <dbReference type="PIRSR" id="PIRSR002811-1"/>
    </source>
</evidence>
<dbReference type="InterPro" id="IPR030846">
    <property type="entry name" value="DnaG_bac"/>
</dbReference>
<evidence type="ECO:0000256" key="4">
    <source>
        <dbReference type="ARBA" id="ARBA00022695"/>
    </source>
</evidence>
<dbReference type="InterPro" id="IPR019475">
    <property type="entry name" value="DNA_primase_DnaB-bd"/>
</dbReference>
<dbReference type="SMART" id="SM00493">
    <property type="entry name" value="TOPRIM"/>
    <property type="match status" value="1"/>
</dbReference>
<dbReference type="HAMAP" id="MF_00974">
    <property type="entry name" value="DNA_primase_DnaG"/>
    <property type="match status" value="1"/>
</dbReference>
<dbReference type="EMBL" id="ABWP01000010">
    <property type="protein sequence ID" value="EEA86087.1"/>
    <property type="molecule type" value="Genomic_DNA"/>
</dbReference>
<evidence type="ECO:0000313" key="18">
    <source>
        <dbReference type="Proteomes" id="UP000003178"/>
    </source>
</evidence>
<dbReference type="PIRSF" id="PIRSF002811">
    <property type="entry name" value="DnaG"/>
    <property type="match status" value="1"/>
</dbReference>
<evidence type="ECO:0000256" key="8">
    <source>
        <dbReference type="ARBA" id="ARBA00022833"/>
    </source>
</evidence>
<dbReference type="InterPro" id="IPR034151">
    <property type="entry name" value="TOPRIM_DnaG_bac"/>
</dbReference>
<dbReference type="CDD" id="cd03364">
    <property type="entry name" value="TOPRIM_DnaG_primases"/>
    <property type="match status" value="1"/>
</dbReference>
<evidence type="ECO:0000256" key="2">
    <source>
        <dbReference type="ARBA" id="ARBA00022515"/>
    </source>
</evidence>
<evidence type="ECO:0000256" key="6">
    <source>
        <dbReference type="ARBA" id="ARBA00022723"/>
    </source>
</evidence>
<keyword evidence="9" id="KW-0460">Magnesium</keyword>
<keyword evidence="11 12" id="KW-0804">Transcription</keyword>
<dbReference type="Pfam" id="PF08275">
    <property type="entry name" value="DNAG_N"/>
    <property type="match status" value="1"/>
</dbReference>
<evidence type="ECO:0000256" key="12">
    <source>
        <dbReference type="HAMAP-Rule" id="MF_00974"/>
    </source>
</evidence>
<dbReference type="InterPro" id="IPR037068">
    <property type="entry name" value="DNA_primase_core_N_sf"/>
</dbReference>
<keyword evidence="6 12" id="KW-0479">Metal-binding</keyword>
<keyword evidence="10 12" id="KW-0238">DNA-binding</keyword>
<dbReference type="SUPFAM" id="SSF56731">
    <property type="entry name" value="DNA primase core"/>
    <property type="match status" value="1"/>
</dbReference>
<keyword evidence="1 12" id="KW-0240">DNA-directed RNA polymerase</keyword>
<organism evidence="17 18">
    <name type="scientific">Peptacetobacter hiranonis (strain DSM 13275 / JCM 10541 / KCTC 15199 / TO-931)</name>
    <name type="common">Clostridium hiranonis</name>
    <dbReference type="NCBI Taxonomy" id="500633"/>
    <lineage>
        <taxon>Bacteria</taxon>
        <taxon>Bacillati</taxon>
        <taxon>Bacillota</taxon>
        <taxon>Clostridia</taxon>
        <taxon>Peptostreptococcales</taxon>
        <taxon>Peptostreptococcaceae</taxon>
        <taxon>Peptacetobacter</taxon>
    </lineage>
</organism>
<dbReference type="InterPro" id="IPR006295">
    <property type="entry name" value="DNA_primase_DnaG"/>
</dbReference>
<dbReference type="InterPro" id="IPR050219">
    <property type="entry name" value="DnaG_primase"/>
</dbReference>
<comment type="domain">
    <text evidence="12">Contains an N-terminal zinc-binding domain, a central core domain that contains the primase activity, and a C-terminal DnaB-binding domain.</text>
</comment>
<comment type="function">
    <text evidence="12 13">RNA polymerase that catalyzes the synthesis of short RNA molecules used as primers for DNA polymerase during DNA replication.</text>
</comment>
<dbReference type="STRING" id="500633.CLOHIR_00229"/>
<dbReference type="Gene3D" id="3.90.580.10">
    <property type="entry name" value="Zinc finger, CHC2-type domain"/>
    <property type="match status" value="1"/>
</dbReference>
<evidence type="ECO:0000256" key="11">
    <source>
        <dbReference type="ARBA" id="ARBA00023163"/>
    </source>
</evidence>
<dbReference type="PANTHER" id="PTHR30313:SF2">
    <property type="entry name" value="DNA PRIMASE"/>
    <property type="match status" value="1"/>
</dbReference>
<dbReference type="EC" id="2.7.7.101" evidence="12"/>
<dbReference type="GO" id="GO:0006269">
    <property type="term" value="P:DNA replication, synthesis of primer"/>
    <property type="evidence" value="ECO:0007669"/>
    <property type="project" value="UniProtKB-UniRule"/>
</dbReference>
<dbReference type="SMART" id="SM00400">
    <property type="entry name" value="ZnF_CHCC"/>
    <property type="match status" value="1"/>
</dbReference>
<dbReference type="GO" id="GO:0000428">
    <property type="term" value="C:DNA-directed RNA polymerase complex"/>
    <property type="evidence" value="ECO:0007669"/>
    <property type="project" value="UniProtKB-KW"/>
</dbReference>
<evidence type="ECO:0000259" key="16">
    <source>
        <dbReference type="PROSITE" id="PS50880"/>
    </source>
</evidence>
<keyword evidence="8 12" id="KW-0862">Zinc</keyword>
<reference evidence="17 18" key="2">
    <citation type="submission" date="2008-10" db="EMBL/GenBank/DDBJ databases">
        <title>Draft genome sequence of Clostridium hiranonis (DSM 13275).</title>
        <authorList>
            <person name="Sudarsanam P."/>
            <person name="Ley R."/>
            <person name="Guruge J."/>
            <person name="Turnbaugh P.J."/>
            <person name="Mahowald M."/>
            <person name="Liep D."/>
            <person name="Gordon J."/>
        </authorList>
    </citation>
    <scope>NUCLEOTIDE SEQUENCE [LARGE SCALE GENOMIC DNA]</scope>
    <source>
        <strain evidence="17 18">DSM 13275</strain>
    </source>
</reference>